<accession>A0AAV9UQ04</accession>
<evidence type="ECO:0000313" key="2">
    <source>
        <dbReference type="EMBL" id="KAK6346444.1"/>
    </source>
</evidence>
<protein>
    <submittedName>
        <fullName evidence="2">Uncharacterized protein</fullName>
    </submittedName>
</protein>
<evidence type="ECO:0000256" key="1">
    <source>
        <dbReference type="SAM" id="MobiDB-lite"/>
    </source>
</evidence>
<organism evidence="2 3">
    <name type="scientific">Orbilia blumenaviensis</name>
    <dbReference type="NCBI Taxonomy" id="1796055"/>
    <lineage>
        <taxon>Eukaryota</taxon>
        <taxon>Fungi</taxon>
        <taxon>Dikarya</taxon>
        <taxon>Ascomycota</taxon>
        <taxon>Pezizomycotina</taxon>
        <taxon>Orbiliomycetes</taxon>
        <taxon>Orbiliales</taxon>
        <taxon>Orbiliaceae</taxon>
        <taxon>Orbilia</taxon>
    </lineage>
</organism>
<keyword evidence="3" id="KW-1185">Reference proteome</keyword>
<feature type="region of interest" description="Disordered" evidence="1">
    <location>
        <begin position="1"/>
        <end position="23"/>
    </location>
</feature>
<comment type="caution">
    <text evidence="2">The sequence shown here is derived from an EMBL/GenBank/DDBJ whole genome shotgun (WGS) entry which is preliminary data.</text>
</comment>
<dbReference type="Proteomes" id="UP001373714">
    <property type="component" value="Unassembled WGS sequence"/>
</dbReference>
<reference evidence="2 3" key="1">
    <citation type="submission" date="2019-10" db="EMBL/GenBank/DDBJ databases">
        <authorList>
            <person name="Palmer J.M."/>
        </authorList>
    </citation>
    <scope>NUCLEOTIDE SEQUENCE [LARGE SCALE GENOMIC DNA]</scope>
    <source>
        <strain evidence="2 3">TWF730</strain>
    </source>
</reference>
<dbReference type="EMBL" id="JAVHNS010000008">
    <property type="protein sequence ID" value="KAK6346444.1"/>
    <property type="molecule type" value="Genomic_DNA"/>
</dbReference>
<dbReference type="AlphaFoldDB" id="A0AAV9UQ04"/>
<gene>
    <name evidence="2" type="ORF">TWF730_010766</name>
</gene>
<evidence type="ECO:0000313" key="3">
    <source>
        <dbReference type="Proteomes" id="UP001373714"/>
    </source>
</evidence>
<sequence>MQPRTALAWRHEVQSNTSPNPTDYRAARLFRGLRNSGQAELRRKWAKSIRLIPPSGQKPCNVRMYRTLHTRRRMTSLVQILSHPFPGLLPMTTIDPSAIIS</sequence>
<proteinExistence type="predicted"/>
<name>A0AAV9UQ04_9PEZI</name>